<dbReference type="GO" id="GO:0005524">
    <property type="term" value="F:ATP binding"/>
    <property type="evidence" value="ECO:0007669"/>
    <property type="project" value="InterPro"/>
</dbReference>
<evidence type="ECO:0000313" key="5">
    <source>
        <dbReference type="Proteomes" id="UP000095284"/>
    </source>
</evidence>
<dbReference type="PANTHER" id="PTHR11909">
    <property type="entry name" value="CASEIN KINASE-RELATED"/>
    <property type="match status" value="1"/>
</dbReference>
<evidence type="ECO:0000313" key="4">
    <source>
        <dbReference type="EMBL" id="CAD5219759.1"/>
    </source>
</evidence>
<dbReference type="WBParaSite" id="BXY_0455600.1">
    <property type="protein sequence ID" value="BXY_0455600.1"/>
    <property type="gene ID" value="BXY_0455600"/>
</dbReference>
<dbReference type="SMR" id="A0A1I7RUZ5"/>
<keyword evidence="2" id="KW-1133">Transmembrane helix</keyword>
<dbReference type="GO" id="GO:0004672">
    <property type="term" value="F:protein kinase activity"/>
    <property type="evidence" value="ECO:0007669"/>
    <property type="project" value="InterPro"/>
</dbReference>
<keyword evidence="2" id="KW-0812">Transmembrane</keyword>
<dbReference type="eggNOG" id="KOG1164">
    <property type="taxonomic scope" value="Eukaryota"/>
</dbReference>
<dbReference type="EMBL" id="CAJFCV020000003">
    <property type="protein sequence ID" value="CAG9105270.1"/>
    <property type="molecule type" value="Genomic_DNA"/>
</dbReference>
<feature type="domain" description="Protein kinase" evidence="3">
    <location>
        <begin position="374"/>
        <end position="688"/>
    </location>
</feature>
<feature type="region of interest" description="Disordered" evidence="1">
    <location>
        <begin position="328"/>
        <end position="371"/>
    </location>
</feature>
<sequence>MLILFTIWPALSALSPGNRSRPQTEAEPLRKFQNLFQKCEELKNFLPLSAATAEIRVPDWKSTNFSIYKSRLDLRNGKTEELTQQHNLLPAVWDHNVTRFGYYTGDFEQKNVFMWNDDEKELDLGTTFGIEYGFATEDYVYSQVLHEDGVKKFARWKVDLSGTVELLGDASPNGSWLFFQYELGPTYYLTDDKCLQIDDLKQLSEGYQIFRECDTHQGMFAFSDLYEWYSLSAFAWLTRECNGQIWSDHKAHDYVKIRFLPDDPPAIQRTTTTTIYAPTTQPLCTDLTNFYAIVFSGLAIILVSIGIGNGIFFVHMRKKLRKAKLQVEPLHRNKKTKSPRKTTTSTTTAADSSTTKISRMATMSSLSSEGLPKDDVTKLLLSPEIERIFDQNEVEGIEAELPYTPLERQPEPQEGFFCAIGKIGVTIPAKTFDKTFGEFEMEMGGELCTVQFEDVESELNRIEAMAAVMRQAQKKQINGTIPEFMVTAQLDAFNFRLMVAKKIGPSIEKQVLNGTLSMEEKLTLVSLTFNCMEDLLFSNIIHRDIKPSSFRYDFVGSKLLISNLGLARITPKSPRLKVPFFGNLTFCSPSTHLNLERTHFDDMVSYFYVVLWIFNKDLLLWSSETDKTVVYQLKSDMLEGNLLEERLEKFIEDQKLKDFLRQLFRLIVKLPPKRPSYRKIKQLIEKNT</sequence>
<reference evidence="4" key="2">
    <citation type="submission" date="2020-09" db="EMBL/GenBank/DDBJ databases">
        <authorList>
            <person name="Kikuchi T."/>
        </authorList>
    </citation>
    <scope>NUCLEOTIDE SEQUENCE</scope>
    <source>
        <strain evidence="4">Ka4C1</strain>
    </source>
</reference>
<dbReference type="SUPFAM" id="SSF56112">
    <property type="entry name" value="Protein kinase-like (PK-like)"/>
    <property type="match status" value="1"/>
</dbReference>
<dbReference type="EMBL" id="CAJFDI010000003">
    <property type="protein sequence ID" value="CAD5219759.1"/>
    <property type="molecule type" value="Genomic_DNA"/>
</dbReference>
<evidence type="ECO:0000259" key="3">
    <source>
        <dbReference type="PROSITE" id="PS50011"/>
    </source>
</evidence>
<gene>
    <name evidence="4" type="ORF">BXYJ_LOCUS5839</name>
</gene>
<dbReference type="Proteomes" id="UP000582659">
    <property type="component" value="Unassembled WGS sequence"/>
</dbReference>
<evidence type="ECO:0000313" key="7">
    <source>
        <dbReference type="WBParaSite" id="BXY_0455600.1"/>
    </source>
</evidence>
<dbReference type="PROSITE" id="PS50011">
    <property type="entry name" value="PROTEIN_KINASE_DOM"/>
    <property type="match status" value="1"/>
</dbReference>
<keyword evidence="2" id="KW-0472">Membrane</keyword>
<dbReference type="Proteomes" id="UP000095284">
    <property type="component" value="Unplaced"/>
</dbReference>
<dbReference type="Proteomes" id="UP000659654">
    <property type="component" value="Unassembled WGS sequence"/>
</dbReference>
<dbReference type="InterPro" id="IPR011009">
    <property type="entry name" value="Kinase-like_dom_sf"/>
</dbReference>
<proteinExistence type="predicted"/>
<accession>A0A1I7RUZ5</accession>
<keyword evidence="6" id="KW-1185">Reference proteome</keyword>
<dbReference type="AlphaFoldDB" id="A0A1I7RUZ5"/>
<feature type="transmembrane region" description="Helical" evidence="2">
    <location>
        <begin position="290"/>
        <end position="314"/>
    </location>
</feature>
<protein>
    <submittedName>
        <fullName evidence="4">(pine wood nematode) hypothetical protein</fullName>
    </submittedName>
    <submittedName>
        <fullName evidence="7">Protein kinase domain-containing protein</fullName>
    </submittedName>
</protein>
<evidence type="ECO:0000313" key="6">
    <source>
        <dbReference type="Proteomes" id="UP000659654"/>
    </source>
</evidence>
<evidence type="ECO:0000256" key="1">
    <source>
        <dbReference type="SAM" id="MobiDB-lite"/>
    </source>
</evidence>
<dbReference type="InterPro" id="IPR050235">
    <property type="entry name" value="CK1_Ser-Thr_kinase"/>
</dbReference>
<evidence type="ECO:0000256" key="2">
    <source>
        <dbReference type="SAM" id="Phobius"/>
    </source>
</evidence>
<name>A0A1I7RUZ5_BURXY</name>
<reference evidence="7" key="1">
    <citation type="submission" date="2016-11" db="UniProtKB">
        <authorList>
            <consortium name="WormBaseParasite"/>
        </authorList>
    </citation>
    <scope>IDENTIFICATION</scope>
</reference>
<dbReference type="InterPro" id="IPR000719">
    <property type="entry name" value="Prot_kinase_dom"/>
</dbReference>
<dbReference type="Gene3D" id="1.10.510.10">
    <property type="entry name" value="Transferase(Phosphotransferase) domain 1"/>
    <property type="match status" value="1"/>
</dbReference>
<feature type="compositionally biased region" description="Low complexity" evidence="1">
    <location>
        <begin position="341"/>
        <end position="358"/>
    </location>
</feature>
<organism evidence="5 7">
    <name type="scientific">Bursaphelenchus xylophilus</name>
    <name type="common">Pinewood nematode worm</name>
    <name type="synonym">Aphelenchoides xylophilus</name>
    <dbReference type="NCBI Taxonomy" id="6326"/>
    <lineage>
        <taxon>Eukaryota</taxon>
        <taxon>Metazoa</taxon>
        <taxon>Ecdysozoa</taxon>
        <taxon>Nematoda</taxon>
        <taxon>Chromadorea</taxon>
        <taxon>Rhabditida</taxon>
        <taxon>Tylenchina</taxon>
        <taxon>Tylenchomorpha</taxon>
        <taxon>Aphelenchoidea</taxon>
        <taxon>Aphelenchoididae</taxon>
        <taxon>Bursaphelenchus</taxon>
    </lineage>
</organism>